<evidence type="ECO:0000313" key="4">
    <source>
        <dbReference type="Proteomes" id="UP000320791"/>
    </source>
</evidence>
<gene>
    <name evidence="3" type="ORF">FRX94_05630</name>
</gene>
<organism evidence="3 4">
    <name type="scientific">Corynebacterium canis</name>
    <dbReference type="NCBI Taxonomy" id="679663"/>
    <lineage>
        <taxon>Bacteria</taxon>
        <taxon>Bacillati</taxon>
        <taxon>Actinomycetota</taxon>
        <taxon>Actinomycetes</taxon>
        <taxon>Mycobacteriales</taxon>
        <taxon>Corynebacteriaceae</taxon>
        <taxon>Corynebacterium</taxon>
    </lineage>
</organism>
<dbReference type="OrthoDB" id="8450798at2"/>
<evidence type="ECO:0000313" key="3">
    <source>
        <dbReference type="EMBL" id="TWT26537.1"/>
    </source>
</evidence>
<dbReference type="RefSeq" id="WP_146324152.1">
    <property type="nucleotide sequence ID" value="NZ_BAABLR010000074.1"/>
</dbReference>
<accession>A0A5C5UL47</accession>
<dbReference type="PANTHER" id="PTHR33744:SF7">
    <property type="entry name" value="PUCR FAMILY TRANSCRIPTIONAL REGULATOR"/>
    <property type="match status" value="1"/>
</dbReference>
<keyword evidence="4" id="KW-1185">Reference proteome</keyword>
<dbReference type="InterPro" id="IPR012914">
    <property type="entry name" value="PucR_dom"/>
</dbReference>
<comment type="caution">
    <text evidence="3">The sequence shown here is derived from an EMBL/GenBank/DDBJ whole genome shotgun (WGS) entry which is preliminary data.</text>
</comment>
<feature type="domain" description="PucR C-terminal helix-turn-helix" evidence="2">
    <location>
        <begin position="428"/>
        <end position="481"/>
    </location>
</feature>
<dbReference type="PANTHER" id="PTHR33744">
    <property type="entry name" value="CARBOHYDRATE DIACID REGULATOR"/>
    <property type="match status" value="1"/>
</dbReference>
<dbReference type="InterPro" id="IPR051448">
    <property type="entry name" value="CdaR-like_regulators"/>
</dbReference>
<sequence>MHATAGQGQLTVRWLINQHGLALREIVPTPHRFTVVHISELADPSRFLLPDSIVLTLGMAFEHKPEAFDEYVATLAAADVVAIGFGTGLSFATVPPALIDAATAHHVGLFEVPHDTPFISIQSTVNTEISRQHMRQQERLNAAQRRAHRAAIAGGIPELLECVADEVHAALCIQDNDQRVIAHVTHGKYDASVPDPAGHVTRHKMLTFGERYHRLIAVSRSPLRPEHRILIQHCGSLADLLLQRPSSLRNARSELNSMALSMLLGLAGEAAQMEPVFARIADSRGEVRPVVIHADTADHLAKALAALEHSLWAGTRERCTINLDSCTALLLVRGSRSVESVIELFGELARQIRICVGGARPWQNIDHPLVGSLVTSAKSIPVGSYVGPQDNALAWLRGAAVMEALDQHAHETIGRLEHYDELYGAHLRLTLATHLQRGAQIKATAEALGIHRHTVRSRLAKISEICEVNLDDPVTRAELLIVTVTRKPRPD</sequence>
<dbReference type="Pfam" id="PF07905">
    <property type="entry name" value="PucR"/>
    <property type="match status" value="1"/>
</dbReference>
<dbReference type="Pfam" id="PF13556">
    <property type="entry name" value="HTH_30"/>
    <property type="match status" value="1"/>
</dbReference>
<name>A0A5C5UL47_9CORY</name>
<dbReference type="InterPro" id="IPR025736">
    <property type="entry name" value="PucR_C-HTH_dom"/>
</dbReference>
<protein>
    <submittedName>
        <fullName evidence="3">PucR family transcriptional regulator</fullName>
    </submittedName>
</protein>
<evidence type="ECO:0000259" key="1">
    <source>
        <dbReference type="Pfam" id="PF07905"/>
    </source>
</evidence>
<proteinExistence type="predicted"/>
<feature type="domain" description="Purine catabolism PurC-like" evidence="1">
    <location>
        <begin position="35"/>
        <end position="129"/>
    </location>
</feature>
<reference evidence="3 4" key="1">
    <citation type="submission" date="2019-08" db="EMBL/GenBank/DDBJ databases">
        <authorList>
            <person name="Lei W."/>
        </authorList>
    </citation>
    <scope>NUCLEOTIDE SEQUENCE [LARGE SCALE GENOMIC DNA]</scope>
    <source>
        <strain evidence="3 4">CCUG 58627</strain>
    </source>
</reference>
<dbReference type="Gene3D" id="1.10.10.2840">
    <property type="entry name" value="PucR C-terminal helix-turn-helix domain"/>
    <property type="match status" value="1"/>
</dbReference>
<dbReference type="InterPro" id="IPR042070">
    <property type="entry name" value="PucR_C-HTH_sf"/>
</dbReference>
<dbReference type="Proteomes" id="UP000320791">
    <property type="component" value="Unassembled WGS sequence"/>
</dbReference>
<evidence type="ECO:0000259" key="2">
    <source>
        <dbReference type="Pfam" id="PF13556"/>
    </source>
</evidence>
<dbReference type="EMBL" id="VOHM01000009">
    <property type="protein sequence ID" value="TWT26537.1"/>
    <property type="molecule type" value="Genomic_DNA"/>
</dbReference>
<dbReference type="AlphaFoldDB" id="A0A5C5UL47"/>